<dbReference type="GO" id="GO:0032039">
    <property type="term" value="C:integrator complex"/>
    <property type="evidence" value="ECO:0007669"/>
    <property type="project" value="InterPro"/>
</dbReference>
<keyword evidence="3" id="KW-1185">Reference proteome</keyword>
<gene>
    <name evidence="2" type="ORF">QJS10_CPB04g00043</name>
</gene>
<dbReference type="PANTHER" id="PTHR13322:SF2">
    <property type="entry name" value="INTEGRATOR COMPLEX SUBUNIT 7"/>
    <property type="match status" value="1"/>
</dbReference>
<dbReference type="Proteomes" id="UP001180020">
    <property type="component" value="Unassembled WGS sequence"/>
</dbReference>
<dbReference type="EMBL" id="JAUJYO010000004">
    <property type="protein sequence ID" value="KAK1318428.1"/>
    <property type="molecule type" value="Genomic_DNA"/>
</dbReference>
<dbReference type="PANTHER" id="PTHR13322">
    <property type="entry name" value="C1ORF73 PROTEIN"/>
    <property type="match status" value="1"/>
</dbReference>
<accession>A0AAV9F239</accession>
<protein>
    <submittedName>
        <fullName evidence="2">Uncharacterized protein</fullName>
    </submittedName>
</protein>
<feature type="region of interest" description="Disordered" evidence="1">
    <location>
        <begin position="1071"/>
        <end position="1121"/>
    </location>
</feature>
<reference evidence="2" key="1">
    <citation type="journal article" date="2023" name="Nat. Commun.">
        <title>Diploid and tetraploid genomes of Acorus and the evolution of monocots.</title>
        <authorList>
            <person name="Ma L."/>
            <person name="Liu K.W."/>
            <person name="Li Z."/>
            <person name="Hsiao Y.Y."/>
            <person name="Qi Y."/>
            <person name="Fu T."/>
            <person name="Tang G.D."/>
            <person name="Zhang D."/>
            <person name="Sun W.H."/>
            <person name="Liu D.K."/>
            <person name="Li Y."/>
            <person name="Chen G.Z."/>
            <person name="Liu X.D."/>
            <person name="Liao X.Y."/>
            <person name="Jiang Y.T."/>
            <person name="Yu X."/>
            <person name="Hao Y."/>
            <person name="Huang J."/>
            <person name="Zhao X.W."/>
            <person name="Ke S."/>
            <person name="Chen Y.Y."/>
            <person name="Wu W.L."/>
            <person name="Hsu J.L."/>
            <person name="Lin Y.F."/>
            <person name="Huang M.D."/>
            <person name="Li C.Y."/>
            <person name="Huang L."/>
            <person name="Wang Z.W."/>
            <person name="Zhao X."/>
            <person name="Zhong W.Y."/>
            <person name="Peng D.H."/>
            <person name="Ahmad S."/>
            <person name="Lan S."/>
            <person name="Zhang J.S."/>
            <person name="Tsai W.C."/>
            <person name="Van de Peer Y."/>
            <person name="Liu Z.J."/>
        </authorList>
    </citation>
    <scope>NUCLEOTIDE SEQUENCE</scope>
    <source>
        <strain evidence="2">CP</strain>
    </source>
</reference>
<comment type="caution">
    <text evidence="2">The sequence shown here is derived from an EMBL/GenBank/DDBJ whole genome shotgun (WGS) entry which is preliminary data.</text>
</comment>
<dbReference type="AlphaFoldDB" id="A0AAV9F239"/>
<evidence type="ECO:0000256" key="1">
    <source>
        <dbReference type="SAM" id="MobiDB-lite"/>
    </source>
</evidence>
<evidence type="ECO:0000313" key="2">
    <source>
        <dbReference type="EMBL" id="KAK1318428.1"/>
    </source>
</evidence>
<sequence length="1241" mass="140578">MGIKFLSHHMLPKCFHGMSDHIACIHHHHPPQPVRLIHSDGFVKLYHRPVYASEPMNDHPKHLVCHSDSFFIGKKVPTLSEDDELVPGHSYFLFPSEFFQSALTFINITSSPFARKNRNIAFFEVKKTESGSLQVRVPDEFISKLMMKDEEEEEKKKKRNAIEEQGEEPIVSKVCTTPDLEKDYRLLVRCKSRQWKPKLETIRESDRIRRRLGKAFGMKRRKKSQPSKAGKKLVMASRGEDIAVEMLPSLSILAFKSMPLIPEQITSMVKQSSHGSHGGEFSEVSGVCQGLLRLILRLVEEYPALGFMVLDKIKFVIKDLVKISGEVPDKENTTQNPSLSLTGIAESVVKHDSCFTSELVICICRFMDSCLEILDEAGAVTSEVNQTLKPFLEQLHQSCFDRCDLYVIVSLLFHSQIMWHYCGAENNVTFETRGDRKEVEVGSSVVLSHDVCWVDHEWKILEFSKNMMERNNYWAVYRLGKYSACQGAWFAAAFTFRKLIDRVQSHSCRCWLRSLMLLAGAESEIKLILFPKQGSQIIIGLQRNDACRKPSSADEEEDGRGAGGHDELHYYQEKLESIYGRICSAEKTLTAISTSDGFLYFQRWFLNLRVKVLEVLVDILGLLISCICCEEKINNDGRDEEMYALASKFVPIAFRLKKLAKEYDLLATCFMDIDCRSARSIARLALNCSMLAFCTIFPVYFAKSTWSKNMISGNCPSDSTPAMLIQDLIERLFNADSKCAMDLQSFLGEVGDVSSNIQSRTRIHKTGYKERAIASFSRSAISKILSKLIKEWMYIPFEAPKYYFQARPCVGAEIFIFNANSRDRDEISIRFAYCPRGNFNLRDFHHAVNNLPTDGFLPISNDLVPMEAEVSFTTVLSTQALYSWGGKDCVKKLIVDAAEQCTSVEFVMLEQETNPCEEASEKIKSFINRISVLENCSLRRYLPDSWILCGLVKRWLRDLKDDVEKPLKAIFLFKNNLVGSADRILCNLFVSSNQLIDGFTSCQKLAASEEVLPVPEVIPSTDSVLPKEMQNCIQTSLFKMELRDYNPLLHERGFHAKLNCLVKESLQFGAIPPPKRTKPSSEPNSLDPLKSSTQGPATELQDVEIQPTQTRAGEADDTKSTPCVTAEDWGDLLIVNDVNESSSQTIISKPKFESHVSTTSVEKPLDEKTCRILERLEAPREKKLPRGRTISPPVASVRSDQCSGCMKRPLVPLGPSSSQLLKPDFQRLKRKHSFQADLGIR</sequence>
<evidence type="ECO:0000313" key="3">
    <source>
        <dbReference type="Proteomes" id="UP001180020"/>
    </source>
</evidence>
<dbReference type="GO" id="GO:0034472">
    <property type="term" value="P:snRNA 3'-end processing"/>
    <property type="evidence" value="ECO:0007669"/>
    <property type="project" value="TreeGrafter"/>
</dbReference>
<dbReference type="InterPro" id="IPR033060">
    <property type="entry name" value="INTS7"/>
</dbReference>
<dbReference type="InterPro" id="IPR025322">
    <property type="entry name" value="PADRE_dom"/>
</dbReference>
<proteinExistence type="predicted"/>
<feature type="compositionally biased region" description="Polar residues" evidence="1">
    <location>
        <begin position="1080"/>
        <end position="1096"/>
    </location>
</feature>
<reference evidence="2" key="2">
    <citation type="submission" date="2023-06" db="EMBL/GenBank/DDBJ databases">
        <authorList>
            <person name="Ma L."/>
            <person name="Liu K.-W."/>
            <person name="Li Z."/>
            <person name="Hsiao Y.-Y."/>
            <person name="Qi Y."/>
            <person name="Fu T."/>
            <person name="Tang G."/>
            <person name="Zhang D."/>
            <person name="Sun W.-H."/>
            <person name="Liu D.-K."/>
            <person name="Li Y."/>
            <person name="Chen G.-Z."/>
            <person name="Liu X.-D."/>
            <person name="Liao X.-Y."/>
            <person name="Jiang Y.-T."/>
            <person name="Yu X."/>
            <person name="Hao Y."/>
            <person name="Huang J."/>
            <person name="Zhao X.-W."/>
            <person name="Ke S."/>
            <person name="Chen Y.-Y."/>
            <person name="Wu W.-L."/>
            <person name="Hsu J.-L."/>
            <person name="Lin Y.-F."/>
            <person name="Huang M.-D."/>
            <person name="Li C.-Y."/>
            <person name="Huang L."/>
            <person name="Wang Z.-W."/>
            <person name="Zhao X."/>
            <person name="Zhong W.-Y."/>
            <person name="Peng D.-H."/>
            <person name="Ahmad S."/>
            <person name="Lan S."/>
            <person name="Zhang J.-S."/>
            <person name="Tsai W.-C."/>
            <person name="Van De Peer Y."/>
            <person name="Liu Z.-J."/>
        </authorList>
    </citation>
    <scope>NUCLEOTIDE SEQUENCE</scope>
    <source>
        <strain evidence="2">CP</strain>
        <tissue evidence="2">Leaves</tissue>
    </source>
</reference>
<organism evidence="2 3">
    <name type="scientific">Acorus calamus</name>
    <name type="common">Sweet flag</name>
    <dbReference type="NCBI Taxonomy" id="4465"/>
    <lineage>
        <taxon>Eukaryota</taxon>
        <taxon>Viridiplantae</taxon>
        <taxon>Streptophyta</taxon>
        <taxon>Embryophyta</taxon>
        <taxon>Tracheophyta</taxon>
        <taxon>Spermatophyta</taxon>
        <taxon>Magnoliopsida</taxon>
        <taxon>Liliopsida</taxon>
        <taxon>Acoraceae</taxon>
        <taxon>Acorus</taxon>
    </lineage>
</organism>
<name>A0AAV9F239_ACOCL</name>
<dbReference type="Pfam" id="PF14009">
    <property type="entry name" value="PADRE"/>
    <property type="match status" value="1"/>
</dbReference>